<gene>
    <name evidence="4" type="ordered locus">Dtpsy_1586</name>
</gene>
<organism evidence="4 5">
    <name type="scientific">Acidovorax ebreus (strain TPSY)</name>
    <name type="common">Diaphorobacter sp. (strain TPSY)</name>
    <dbReference type="NCBI Taxonomy" id="535289"/>
    <lineage>
        <taxon>Bacteria</taxon>
        <taxon>Pseudomonadati</taxon>
        <taxon>Pseudomonadota</taxon>
        <taxon>Betaproteobacteria</taxon>
        <taxon>Burkholderiales</taxon>
        <taxon>Comamonadaceae</taxon>
        <taxon>Diaphorobacter</taxon>
    </lineage>
</organism>
<feature type="domain" description="Histidine-specific methyltransferase SAM-dependent" evidence="3">
    <location>
        <begin position="36"/>
        <end position="332"/>
    </location>
</feature>
<keyword evidence="2" id="KW-0808">Transferase</keyword>
<dbReference type="Pfam" id="PF10017">
    <property type="entry name" value="Methyltransf_33"/>
    <property type="match status" value="1"/>
</dbReference>
<dbReference type="InterPro" id="IPR019257">
    <property type="entry name" value="MeTrfase_dom"/>
</dbReference>
<protein>
    <submittedName>
        <fullName evidence="4">Methyltransferase</fullName>
    </submittedName>
</protein>
<dbReference type="RefSeq" id="WP_015913146.1">
    <property type="nucleotide sequence ID" value="NC_011992.1"/>
</dbReference>
<dbReference type="InterPro" id="IPR029063">
    <property type="entry name" value="SAM-dependent_MTases_sf"/>
</dbReference>
<keyword evidence="5" id="KW-1185">Reference proteome</keyword>
<keyword evidence="1 4" id="KW-0489">Methyltransferase</keyword>
<dbReference type="Proteomes" id="UP000000450">
    <property type="component" value="Chromosome"/>
</dbReference>
<dbReference type="SUPFAM" id="SSF53335">
    <property type="entry name" value="S-adenosyl-L-methionine-dependent methyltransferases"/>
    <property type="match status" value="1"/>
</dbReference>
<dbReference type="GO" id="GO:0032259">
    <property type="term" value="P:methylation"/>
    <property type="evidence" value="ECO:0007669"/>
    <property type="project" value="UniProtKB-KW"/>
</dbReference>
<dbReference type="KEGG" id="dia:Dtpsy_1586"/>
<dbReference type="PANTHER" id="PTHR43397">
    <property type="entry name" value="ERGOTHIONEINE BIOSYNTHESIS PROTEIN 1"/>
    <property type="match status" value="1"/>
</dbReference>
<reference evidence="4 5" key="1">
    <citation type="journal article" date="2010" name="J. Bacteriol.">
        <title>Completed genome sequence of the anaerobic iron-oxidizing bacterium Acidovorax ebreus strain TPSY.</title>
        <authorList>
            <person name="Byrne-Bailey K.G."/>
            <person name="Weber K.A."/>
            <person name="Chair A.H."/>
            <person name="Bose S."/>
            <person name="Knox T."/>
            <person name="Spanbauer T.L."/>
            <person name="Chertkov O."/>
            <person name="Coates J.D."/>
        </authorList>
    </citation>
    <scope>NUCLEOTIDE SEQUENCE [LARGE SCALE GENOMIC DNA]</scope>
    <source>
        <strain evidence="4 5">TPSY</strain>
    </source>
</reference>
<dbReference type="PIRSF" id="PIRSF018005">
    <property type="entry name" value="UCP018005"/>
    <property type="match status" value="1"/>
</dbReference>
<dbReference type="AlphaFoldDB" id="A0A9J9Q9E5"/>
<evidence type="ECO:0000313" key="4">
    <source>
        <dbReference type="EMBL" id="ACM33045.1"/>
    </source>
</evidence>
<dbReference type="InterPro" id="IPR017804">
    <property type="entry name" value="MeTrfase_EgtD-like"/>
</dbReference>
<dbReference type="InterPro" id="IPR035094">
    <property type="entry name" value="EgtD"/>
</dbReference>
<dbReference type="Gene3D" id="3.40.50.150">
    <property type="entry name" value="Vaccinia Virus protein VP39"/>
    <property type="match status" value="1"/>
</dbReference>
<sequence>MSAVSPLARLDGVLHHLGLAPPQPPAGVASAAERGEILAGLLQPQAALSPKYFYDQRGSELFEAITRLPEYYPTRTERALLRRHGHAIAQAVGPARVVIEPGAGNCDKARELCALVRATHFVGVDISADYLRDAIARLRVALPGLHARAVGADITRGVHLPPDVPGARRLVFYPGSSIGNFDPPQALALLRHMRELALDDGGLLIGFDLPKDVAVLEAAYDDAAGVTAAFNRNALAHVNRLVGSDFVPAQWRHRAFFNPHASRIEMHLEAAGPQRVRWPGGGRDFAAGERIHTENSYKYPLPDFTALLHDAGFTRTQAWTDDRGWFAMVHAQA</sequence>
<evidence type="ECO:0000259" key="3">
    <source>
        <dbReference type="Pfam" id="PF10017"/>
    </source>
</evidence>
<dbReference type="GO" id="GO:0008168">
    <property type="term" value="F:methyltransferase activity"/>
    <property type="evidence" value="ECO:0007669"/>
    <property type="project" value="UniProtKB-KW"/>
</dbReference>
<dbReference type="EMBL" id="CP001392">
    <property type="protein sequence ID" value="ACM33045.1"/>
    <property type="molecule type" value="Genomic_DNA"/>
</dbReference>
<dbReference type="NCBIfam" id="TIGR03438">
    <property type="entry name" value="egtD_ergothio"/>
    <property type="match status" value="1"/>
</dbReference>
<evidence type="ECO:0000256" key="2">
    <source>
        <dbReference type="ARBA" id="ARBA00022679"/>
    </source>
</evidence>
<proteinExistence type="predicted"/>
<evidence type="ECO:0000313" key="5">
    <source>
        <dbReference type="Proteomes" id="UP000000450"/>
    </source>
</evidence>
<dbReference type="InterPro" id="IPR051128">
    <property type="entry name" value="EgtD_Methyltrsf_superfamily"/>
</dbReference>
<evidence type="ECO:0000256" key="1">
    <source>
        <dbReference type="ARBA" id="ARBA00022603"/>
    </source>
</evidence>
<accession>A0A9J9Q9E5</accession>
<dbReference type="PANTHER" id="PTHR43397:SF1">
    <property type="entry name" value="ERGOTHIONEINE BIOSYNTHESIS PROTEIN 1"/>
    <property type="match status" value="1"/>
</dbReference>
<name>A0A9J9Q9E5_ACIET</name>